<sequence length="69" mass="8092">MFYKRLINFMRVVTISANIIFLAWTIYNGIQGDFDSTLIQAFPYDGLMVLLAMNCILLIERKTRTVHIY</sequence>
<evidence type="ECO:0000256" key="1">
    <source>
        <dbReference type="SAM" id="Phobius"/>
    </source>
</evidence>
<name>A0A5B8UU93_9SPHI</name>
<proteinExistence type="predicted"/>
<evidence type="ECO:0000313" key="2">
    <source>
        <dbReference type="EMBL" id="QEC62690.1"/>
    </source>
</evidence>
<keyword evidence="3" id="KW-1185">Reference proteome</keyword>
<dbReference type="KEGG" id="mgin:FRZ54_08855"/>
<dbReference type="AlphaFoldDB" id="A0A5B8UU93"/>
<keyword evidence="1" id="KW-0472">Membrane</keyword>
<organism evidence="2 3">
    <name type="scientific">Mucilaginibacter ginsenosidivorans</name>
    <dbReference type="NCBI Taxonomy" id="398053"/>
    <lineage>
        <taxon>Bacteria</taxon>
        <taxon>Pseudomonadati</taxon>
        <taxon>Bacteroidota</taxon>
        <taxon>Sphingobacteriia</taxon>
        <taxon>Sphingobacteriales</taxon>
        <taxon>Sphingobacteriaceae</taxon>
        <taxon>Mucilaginibacter</taxon>
    </lineage>
</organism>
<accession>A0A5B8UU93</accession>
<reference evidence="2 3" key="1">
    <citation type="journal article" date="2017" name="Curr. Microbiol.">
        <title>Mucilaginibacter ginsenosidivorans sp. nov., Isolated from Soil of Ginseng Field.</title>
        <authorList>
            <person name="Kim M.M."/>
            <person name="Siddiqi M.Z."/>
            <person name="Im W.T."/>
        </authorList>
    </citation>
    <scope>NUCLEOTIDE SEQUENCE [LARGE SCALE GENOMIC DNA]</scope>
    <source>
        <strain evidence="2 3">Gsoil 3017</strain>
    </source>
</reference>
<evidence type="ECO:0000313" key="3">
    <source>
        <dbReference type="Proteomes" id="UP000321479"/>
    </source>
</evidence>
<feature type="transmembrane region" description="Helical" evidence="1">
    <location>
        <begin position="42"/>
        <end position="59"/>
    </location>
</feature>
<protein>
    <submittedName>
        <fullName evidence="2">Uncharacterized protein</fullName>
    </submittedName>
</protein>
<gene>
    <name evidence="2" type="ORF">FRZ54_08855</name>
</gene>
<dbReference type="RefSeq" id="WP_147031267.1">
    <property type="nucleotide sequence ID" value="NZ_CP042436.1"/>
</dbReference>
<keyword evidence="1" id="KW-1133">Transmembrane helix</keyword>
<dbReference type="Proteomes" id="UP000321479">
    <property type="component" value="Chromosome"/>
</dbReference>
<feature type="transmembrane region" description="Helical" evidence="1">
    <location>
        <begin position="12"/>
        <end position="30"/>
    </location>
</feature>
<keyword evidence="1" id="KW-0812">Transmembrane</keyword>
<dbReference type="EMBL" id="CP042436">
    <property type="protein sequence ID" value="QEC62690.1"/>
    <property type="molecule type" value="Genomic_DNA"/>
</dbReference>